<feature type="region of interest" description="Disordered" evidence="1">
    <location>
        <begin position="1"/>
        <end position="25"/>
    </location>
</feature>
<name>A0AAD7J0C4_9AGAR</name>
<dbReference type="EMBL" id="JARKIB010000055">
    <property type="protein sequence ID" value="KAJ7753510.1"/>
    <property type="molecule type" value="Genomic_DNA"/>
</dbReference>
<feature type="transmembrane region" description="Helical" evidence="2">
    <location>
        <begin position="126"/>
        <end position="149"/>
    </location>
</feature>
<sequence length="628" mass="67066">MDYDLHELSLTPQAPSDSPGYASRHSKSNDSTFKIVLTGSSIVLAVFLVSLGLLFQVFFIHDYHVTRGSVYTTAPLGRTLTIAHTSSVVLSVSAPLAIGLGAYWLAGKWLVSSSDGGQNRPTPYQLGVLMETLHGANLPALWTGVLYILGRGSVPGGRTLGRPPILRHAVLMLFIFLTLSYGSSVVELWLGASSQAVMYAVTTQLGHTGEPMSALGRQANQTLCDEWKDSVNNQPYQCGLVRGSGGNPAALSAQIRTMNGASGSNDIAFTDDSTAIMVSPTANLSHSLQYTATTYGVKSSCTSMTSQCIDQTNLGSNAQLLINCPVPINYNTSSPGCSRFQGPGVTASSGGPLDSNGQPFNCSQNANSTDFRFGVTVISQAYTLDDTSSDQFVGDTGFFIHGNQGAYNVLLCDVHSLSVTYRYFNGSYTILASTASDVAQGQRVSDGSQAAVYYAPMAIDGAGLLSGSYNDSFANQLSLVALSMTSYVMEPADALDIQSIEATIGSRLPLAPFSLLVLISTVYCIFVIAVTIEAILDTRKYPQAALAQNRLVDPATAISTAYGREEFKLRRTASTLELFGHETDGDRLTLDLGMQGEELPVIRRSVRRQRPSSFTSFDTRSEASLIEK</sequence>
<dbReference type="Proteomes" id="UP001215598">
    <property type="component" value="Unassembled WGS sequence"/>
</dbReference>
<accession>A0AAD7J0C4</accession>
<evidence type="ECO:0000256" key="2">
    <source>
        <dbReference type="SAM" id="Phobius"/>
    </source>
</evidence>
<protein>
    <submittedName>
        <fullName evidence="3">Uncharacterized protein</fullName>
    </submittedName>
</protein>
<feature type="transmembrane region" description="Helical" evidence="2">
    <location>
        <begin position="35"/>
        <end position="60"/>
    </location>
</feature>
<evidence type="ECO:0000313" key="4">
    <source>
        <dbReference type="Proteomes" id="UP001215598"/>
    </source>
</evidence>
<comment type="caution">
    <text evidence="3">The sequence shown here is derived from an EMBL/GenBank/DDBJ whole genome shotgun (WGS) entry which is preliminary data.</text>
</comment>
<evidence type="ECO:0000256" key="1">
    <source>
        <dbReference type="SAM" id="MobiDB-lite"/>
    </source>
</evidence>
<keyword evidence="2" id="KW-0472">Membrane</keyword>
<gene>
    <name evidence="3" type="ORF">B0H16DRAFT_1834606</name>
</gene>
<dbReference type="AlphaFoldDB" id="A0AAD7J0C4"/>
<feature type="transmembrane region" description="Helical" evidence="2">
    <location>
        <begin position="81"/>
        <end position="106"/>
    </location>
</feature>
<feature type="transmembrane region" description="Helical" evidence="2">
    <location>
        <begin position="170"/>
        <end position="190"/>
    </location>
</feature>
<proteinExistence type="predicted"/>
<keyword evidence="4" id="KW-1185">Reference proteome</keyword>
<reference evidence="3" key="1">
    <citation type="submission" date="2023-03" db="EMBL/GenBank/DDBJ databases">
        <title>Massive genome expansion in bonnet fungi (Mycena s.s.) driven by repeated elements and novel gene families across ecological guilds.</title>
        <authorList>
            <consortium name="Lawrence Berkeley National Laboratory"/>
            <person name="Harder C.B."/>
            <person name="Miyauchi S."/>
            <person name="Viragh M."/>
            <person name="Kuo A."/>
            <person name="Thoen E."/>
            <person name="Andreopoulos B."/>
            <person name="Lu D."/>
            <person name="Skrede I."/>
            <person name="Drula E."/>
            <person name="Henrissat B."/>
            <person name="Morin E."/>
            <person name="Kohler A."/>
            <person name="Barry K."/>
            <person name="LaButti K."/>
            <person name="Morin E."/>
            <person name="Salamov A."/>
            <person name="Lipzen A."/>
            <person name="Mereny Z."/>
            <person name="Hegedus B."/>
            <person name="Baldrian P."/>
            <person name="Stursova M."/>
            <person name="Weitz H."/>
            <person name="Taylor A."/>
            <person name="Grigoriev I.V."/>
            <person name="Nagy L.G."/>
            <person name="Martin F."/>
            <person name="Kauserud H."/>
        </authorList>
    </citation>
    <scope>NUCLEOTIDE SEQUENCE</scope>
    <source>
        <strain evidence="3">CBHHK182m</strain>
    </source>
</reference>
<keyword evidence="2" id="KW-0812">Transmembrane</keyword>
<evidence type="ECO:0000313" key="3">
    <source>
        <dbReference type="EMBL" id="KAJ7753510.1"/>
    </source>
</evidence>
<feature type="transmembrane region" description="Helical" evidence="2">
    <location>
        <begin position="513"/>
        <end position="536"/>
    </location>
</feature>
<organism evidence="3 4">
    <name type="scientific">Mycena metata</name>
    <dbReference type="NCBI Taxonomy" id="1033252"/>
    <lineage>
        <taxon>Eukaryota</taxon>
        <taxon>Fungi</taxon>
        <taxon>Dikarya</taxon>
        <taxon>Basidiomycota</taxon>
        <taxon>Agaricomycotina</taxon>
        <taxon>Agaricomycetes</taxon>
        <taxon>Agaricomycetidae</taxon>
        <taxon>Agaricales</taxon>
        <taxon>Marasmiineae</taxon>
        <taxon>Mycenaceae</taxon>
        <taxon>Mycena</taxon>
    </lineage>
</organism>
<keyword evidence="2" id="KW-1133">Transmembrane helix</keyword>